<dbReference type="RefSeq" id="WP_122977709.1">
    <property type="nucleotide sequence ID" value="NZ_BOMX01000111.1"/>
</dbReference>
<feature type="domain" description="N-acetyltransferase" evidence="4">
    <location>
        <begin position="103"/>
        <end position="239"/>
    </location>
</feature>
<name>A0A561WL93_ACTTI</name>
<evidence type="ECO:0000256" key="1">
    <source>
        <dbReference type="ARBA" id="ARBA00022679"/>
    </source>
</evidence>
<dbReference type="CDD" id="cd04301">
    <property type="entry name" value="NAT_SF"/>
    <property type="match status" value="1"/>
</dbReference>
<dbReference type="PANTHER" id="PTHR43420:SF3">
    <property type="entry name" value="N-ACETYLTRANSFERASE DOMAIN-CONTAINING PROTEIN"/>
    <property type="match status" value="1"/>
</dbReference>
<gene>
    <name evidence="5" type="ORF">FHX34_1021189</name>
</gene>
<dbReference type="AlphaFoldDB" id="A0A561WL93"/>
<keyword evidence="2" id="KW-0012">Acyltransferase</keyword>
<dbReference type="InterPro" id="IPR000182">
    <property type="entry name" value="GNAT_dom"/>
</dbReference>
<evidence type="ECO:0000313" key="5">
    <source>
        <dbReference type="EMBL" id="TWG24629.1"/>
    </source>
</evidence>
<dbReference type="Pfam" id="PF08445">
    <property type="entry name" value="FR47"/>
    <property type="match status" value="1"/>
</dbReference>
<feature type="region of interest" description="Disordered" evidence="3">
    <location>
        <begin position="236"/>
        <end position="265"/>
    </location>
</feature>
<keyword evidence="6" id="KW-1185">Reference proteome</keyword>
<dbReference type="PANTHER" id="PTHR43420">
    <property type="entry name" value="ACETYLTRANSFERASE"/>
    <property type="match status" value="1"/>
</dbReference>
<evidence type="ECO:0000256" key="2">
    <source>
        <dbReference type="ARBA" id="ARBA00023315"/>
    </source>
</evidence>
<protein>
    <submittedName>
        <fullName evidence="5">FR47-like protein</fullName>
    </submittedName>
</protein>
<sequence>MTTHIGFDEVLDNPAWHSLTGAHAAFAQVHGRAARYHSDVAPFHALGAPQDPRSWSDLAALVPRDTEVILPGLAGHQPPGWLPTRSTPGVQMVDVALRAEPDPAATVLTAADVPQILHLIGRARPGPYLRRTVHLGTYLGLRDRDGRLVAMAGERLRPPGFTEISAVCTDPAYRGRGLATRLIRAVAAGILARGETPFLHTGAANTTAIRLYRRLGFELRRHVDFTAYRWPARAGRPAPRASAAGRGGGSPRSAGAPGVNAAAGR</sequence>
<dbReference type="Proteomes" id="UP000320239">
    <property type="component" value="Unassembled WGS sequence"/>
</dbReference>
<dbReference type="OrthoDB" id="9797456at2"/>
<accession>A0A561WL93</accession>
<evidence type="ECO:0000313" key="6">
    <source>
        <dbReference type="Proteomes" id="UP000320239"/>
    </source>
</evidence>
<dbReference type="EMBL" id="VIWY01000002">
    <property type="protein sequence ID" value="TWG24629.1"/>
    <property type="molecule type" value="Genomic_DNA"/>
</dbReference>
<dbReference type="GO" id="GO:0016747">
    <property type="term" value="F:acyltransferase activity, transferring groups other than amino-acyl groups"/>
    <property type="evidence" value="ECO:0007669"/>
    <property type="project" value="InterPro"/>
</dbReference>
<dbReference type="PROSITE" id="PS51186">
    <property type="entry name" value="GNAT"/>
    <property type="match status" value="1"/>
</dbReference>
<comment type="caution">
    <text evidence="5">The sequence shown here is derived from an EMBL/GenBank/DDBJ whole genome shotgun (WGS) entry which is preliminary data.</text>
</comment>
<dbReference type="Gene3D" id="3.40.630.30">
    <property type="match status" value="1"/>
</dbReference>
<proteinExistence type="predicted"/>
<dbReference type="InterPro" id="IPR050680">
    <property type="entry name" value="YpeA/RimI_acetyltransf"/>
</dbReference>
<evidence type="ECO:0000256" key="3">
    <source>
        <dbReference type="SAM" id="MobiDB-lite"/>
    </source>
</evidence>
<keyword evidence="1" id="KW-0808">Transferase</keyword>
<dbReference type="InterPro" id="IPR013653">
    <property type="entry name" value="GCN5-like_dom"/>
</dbReference>
<organism evidence="5 6">
    <name type="scientific">Actinoplanes teichomyceticus</name>
    <dbReference type="NCBI Taxonomy" id="1867"/>
    <lineage>
        <taxon>Bacteria</taxon>
        <taxon>Bacillati</taxon>
        <taxon>Actinomycetota</taxon>
        <taxon>Actinomycetes</taxon>
        <taxon>Micromonosporales</taxon>
        <taxon>Micromonosporaceae</taxon>
        <taxon>Actinoplanes</taxon>
    </lineage>
</organism>
<evidence type="ECO:0000259" key="4">
    <source>
        <dbReference type="PROSITE" id="PS51186"/>
    </source>
</evidence>
<reference evidence="5 6" key="1">
    <citation type="submission" date="2019-06" db="EMBL/GenBank/DDBJ databases">
        <title>Sequencing the genomes of 1000 actinobacteria strains.</title>
        <authorList>
            <person name="Klenk H.-P."/>
        </authorList>
    </citation>
    <scope>NUCLEOTIDE SEQUENCE [LARGE SCALE GENOMIC DNA]</scope>
    <source>
        <strain evidence="5 6">DSM 43866</strain>
    </source>
</reference>
<dbReference type="InterPro" id="IPR016181">
    <property type="entry name" value="Acyl_CoA_acyltransferase"/>
</dbReference>
<dbReference type="SUPFAM" id="SSF55729">
    <property type="entry name" value="Acyl-CoA N-acyltransferases (Nat)"/>
    <property type="match status" value="1"/>
</dbReference>